<sequence length="288" mass="32409">MKKSILIPYTLFTIALVVAAIGFYAAWSSSKSLASLEQEQQALEARLKGYQTISETDSLLLAGEYDHALTAYENQESLGDGTLFRNIQLKMALVQKLKRSSKAMQGISNTTGLRDSIPENPPNIAKEIRAYDSLSFAHEKVKVQLSRLRKQLGQKAYGEYLTFKSKKGNTMHYVGQVTDGKANGSGIALLDTGSRYEGQWQDNQRHGQGTFYWVDGEYYVGAYSKDRRNGLGTYYWPNGEKYVGYWKDDKRNGEGEFFGKDGTLLASGVWKNDKLQSAEKKTERKSRK</sequence>
<dbReference type="GO" id="GO:0016301">
    <property type="term" value="F:kinase activity"/>
    <property type="evidence" value="ECO:0007669"/>
    <property type="project" value="UniProtKB-KW"/>
</dbReference>
<dbReference type="Gene3D" id="2.20.110.10">
    <property type="entry name" value="Histone H3 K4-specific methyltransferase SET7/9 N-terminal domain"/>
    <property type="match status" value="3"/>
</dbReference>
<dbReference type="Pfam" id="PF02493">
    <property type="entry name" value="MORN"/>
    <property type="match status" value="4"/>
</dbReference>
<evidence type="ECO:0000256" key="1">
    <source>
        <dbReference type="ARBA" id="ARBA00022737"/>
    </source>
</evidence>
<keyword evidence="2" id="KW-0472">Membrane</keyword>
<comment type="caution">
    <text evidence="3">The sequence shown here is derived from an EMBL/GenBank/DDBJ whole genome shotgun (WGS) entry which is preliminary data.</text>
</comment>
<keyword evidence="3" id="KW-0418">Kinase</keyword>
<dbReference type="SUPFAM" id="SSF82185">
    <property type="entry name" value="Histone H3 K4-specific methyltransferase SET7/9 N-terminal domain"/>
    <property type="match status" value="1"/>
</dbReference>
<evidence type="ECO:0000256" key="2">
    <source>
        <dbReference type="SAM" id="Phobius"/>
    </source>
</evidence>
<dbReference type="EMBL" id="LDJX01000001">
    <property type="protein sequence ID" value="KPM33437.1"/>
    <property type="molecule type" value="Genomic_DNA"/>
</dbReference>
<dbReference type="Proteomes" id="UP000050280">
    <property type="component" value="Unassembled WGS sequence"/>
</dbReference>
<dbReference type="SMART" id="SM00698">
    <property type="entry name" value="MORN"/>
    <property type="match status" value="3"/>
</dbReference>
<dbReference type="PANTHER" id="PTHR43215:SF14">
    <property type="entry name" value="RADIAL SPOKE HEAD 1 HOMOLOG"/>
    <property type="match status" value="1"/>
</dbReference>
<evidence type="ECO:0000313" key="3">
    <source>
        <dbReference type="EMBL" id="KPM33437.1"/>
    </source>
</evidence>
<keyword evidence="2" id="KW-1133">Transmembrane helix</keyword>
<accession>A0A0P7AYW8</accession>
<keyword evidence="2" id="KW-0812">Transmembrane</keyword>
<evidence type="ECO:0000313" key="4">
    <source>
        <dbReference type="Proteomes" id="UP000050280"/>
    </source>
</evidence>
<dbReference type="PANTHER" id="PTHR43215">
    <property type="entry name" value="RADIAL SPOKE HEAD 1 HOMOLOG"/>
    <property type="match status" value="1"/>
</dbReference>
<keyword evidence="3" id="KW-0808">Transferase</keyword>
<keyword evidence="1" id="KW-0677">Repeat</keyword>
<dbReference type="OrthoDB" id="1097666at2"/>
<feature type="transmembrane region" description="Helical" evidence="2">
    <location>
        <begin position="6"/>
        <end position="27"/>
    </location>
</feature>
<dbReference type="AlphaFoldDB" id="A0A0P7AYW8"/>
<protein>
    <submittedName>
        <fullName evidence="3">Phosphatidylinositol 4-phosphate 5-kinase</fullName>
    </submittedName>
</protein>
<dbReference type="RefSeq" id="WP_054557632.1">
    <property type="nucleotide sequence ID" value="NZ_LDJX01000001.1"/>
</dbReference>
<gene>
    <name evidence="3" type="ORF">I595_340</name>
</gene>
<dbReference type="GO" id="GO:0005829">
    <property type="term" value="C:cytosol"/>
    <property type="evidence" value="ECO:0007669"/>
    <property type="project" value="TreeGrafter"/>
</dbReference>
<dbReference type="InterPro" id="IPR003409">
    <property type="entry name" value="MORN"/>
</dbReference>
<proteinExistence type="predicted"/>
<name>A0A0P7AYW8_9FLAO</name>
<dbReference type="STRING" id="1300341.I595_340"/>
<keyword evidence="4" id="KW-1185">Reference proteome</keyword>
<organism evidence="3 4">
    <name type="scientific">Croceitalea dokdonensis DOKDO 023</name>
    <dbReference type="NCBI Taxonomy" id="1300341"/>
    <lineage>
        <taxon>Bacteria</taxon>
        <taxon>Pseudomonadati</taxon>
        <taxon>Bacteroidota</taxon>
        <taxon>Flavobacteriia</taxon>
        <taxon>Flavobacteriales</taxon>
        <taxon>Flavobacteriaceae</taxon>
        <taxon>Croceitalea</taxon>
    </lineage>
</organism>
<reference evidence="3 4" key="1">
    <citation type="submission" date="2015-09" db="EMBL/GenBank/DDBJ databases">
        <title>Genome sequence of the marine flavobacterium Croceitalea dokdonensis DOKDO 023 that contains proton- and sodium-pumping rhodopsins.</title>
        <authorList>
            <person name="Kwon S.-K."/>
            <person name="Lee H.K."/>
            <person name="Kwak M.-J."/>
            <person name="Kim J.F."/>
        </authorList>
    </citation>
    <scope>NUCLEOTIDE SEQUENCE [LARGE SCALE GENOMIC DNA]</scope>
    <source>
        <strain evidence="3 4">DOKDO 023</strain>
    </source>
</reference>